<dbReference type="EMBL" id="NBZD01000002">
    <property type="protein sequence ID" value="PNH18893.1"/>
    <property type="molecule type" value="Genomic_DNA"/>
</dbReference>
<evidence type="ECO:0000256" key="3">
    <source>
        <dbReference type="ARBA" id="ARBA00022840"/>
    </source>
</evidence>
<dbReference type="RefSeq" id="WP_034575039.1">
    <property type="nucleotide sequence ID" value="NZ_NBZD01000002.1"/>
</dbReference>
<comment type="caution">
    <text evidence="5">The sequence shown here is derived from an EMBL/GenBank/DDBJ whole genome shotgun (WGS) entry which is preliminary data.</text>
</comment>
<dbReference type="GO" id="GO:0005524">
    <property type="term" value="F:ATP binding"/>
    <property type="evidence" value="ECO:0007669"/>
    <property type="project" value="UniProtKB-KW"/>
</dbReference>
<dbReference type="GO" id="GO:0016887">
    <property type="term" value="F:ATP hydrolysis activity"/>
    <property type="evidence" value="ECO:0007669"/>
    <property type="project" value="InterPro"/>
</dbReference>
<proteinExistence type="predicted"/>
<dbReference type="InterPro" id="IPR027417">
    <property type="entry name" value="P-loop_NTPase"/>
</dbReference>
<keyword evidence="1" id="KW-0813">Transport</keyword>
<dbReference type="CDD" id="cd03255">
    <property type="entry name" value="ABC_MJ0796_LolCDE_FtsE"/>
    <property type="match status" value="1"/>
</dbReference>
<dbReference type="InterPro" id="IPR003439">
    <property type="entry name" value="ABC_transporter-like_ATP-bd"/>
</dbReference>
<evidence type="ECO:0000256" key="2">
    <source>
        <dbReference type="ARBA" id="ARBA00022741"/>
    </source>
</evidence>
<accession>A0A2J8B2A9</accession>
<dbReference type="InterPro" id="IPR003593">
    <property type="entry name" value="AAA+_ATPase"/>
</dbReference>
<dbReference type="InterPro" id="IPR015854">
    <property type="entry name" value="ABC_transpr_LolD-like"/>
</dbReference>
<dbReference type="GO" id="GO:0022857">
    <property type="term" value="F:transmembrane transporter activity"/>
    <property type="evidence" value="ECO:0007669"/>
    <property type="project" value="TreeGrafter"/>
</dbReference>
<evidence type="ECO:0000259" key="4">
    <source>
        <dbReference type="PROSITE" id="PS50893"/>
    </source>
</evidence>
<dbReference type="GO" id="GO:0005886">
    <property type="term" value="C:plasma membrane"/>
    <property type="evidence" value="ECO:0007669"/>
    <property type="project" value="TreeGrafter"/>
</dbReference>
<dbReference type="SMART" id="SM00382">
    <property type="entry name" value="AAA"/>
    <property type="match status" value="1"/>
</dbReference>
<dbReference type="PROSITE" id="PS50893">
    <property type="entry name" value="ABC_TRANSPORTER_2"/>
    <property type="match status" value="1"/>
</dbReference>
<organism evidence="5 6">
    <name type="scientific">Mageeibacillus indolicus</name>
    <dbReference type="NCBI Taxonomy" id="884684"/>
    <lineage>
        <taxon>Bacteria</taxon>
        <taxon>Bacillati</taxon>
        <taxon>Bacillota</taxon>
        <taxon>Clostridia</taxon>
        <taxon>Eubacteriales</taxon>
        <taxon>Oscillospiraceae</taxon>
        <taxon>Mageeibacillus</taxon>
    </lineage>
</organism>
<evidence type="ECO:0000256" key="1">
    <source>
        <dbReference type="ARBA" id="ARBA00022448"/>
    </source>
</evidence>
<reference evidence="6" key="1">
    <citation type="submission" date="2017-04" db="EMBL/GenBank/DDBJ databases">
        <authorList>
            <person name="Bumgarner R.E."/>
            <person name="Fredricks D.N."/>
            <person name="Srinivasan S."/>
        </authorList>
    </citation>
    <scope>NUCLEOTIDE SEQUENCE [LARGE SCALE GENOMIC DNA]</scope>
    <source>
        <strain evidence="6">KA00405</strain>
    </source>
</reference>
<protein>
    <submittedName>
        <fullName evidence="5">ABC transporter ATP-binding protein</fullName>
    </submittedName>
</protein>
<dbReference type="AlphaFoldDB" id="A0A2J8B2A9"/>
<dbReference type="PANTHER" id="PTHR24220:SF662">
    <property type="entry name" value="ABC TRANSPORTER ATP-BINDING PROTEIN"/>
    <property type="match status" value="1"/>
</dbReference>
<name>A0A2J8B2A9_9FIRM</name>
<dbReference type="InterPro" id="IPR017911">
    <property type="entry name" value="MacB-like_ATP-bd"/>
</dbReference>
<dbReference type="Pfam" id="PF00005">
    <property type="entry name" value="ABC_tran"/>
    <property type="match status" value="1"/>
</dbReference>
<dbReference type="PANTHER" id="PTHR24220">
    <property type="entry name" value="IMPORT ATP-BINDING PROTEIN"/>
    <property type="match status" value="1"/>
</dbReference>
<dbReference type="Proteomes" id="UP000236394">
    <property type="component" value="Unassembled WGS sequence"/>
</dbReference>
<dbReference type="PROSITE" id="PS00211">
    <property type="entry name" value="ABC_TRANSPORTER_1"/>
    <property type="match status" value="1"/>
</dbReference>
<feature type="domain" description="ABC transporter" evidence="4">
    <location>
        <begin position="2"/>
        <end position="219"/>
    </location>
</feature>
<dbReference type="SUPFAM" id="SSF52540">
    <property type="entry name" value="P-loop containing nucleoside triphosphate hydrolases"/>
    <property type="match status" value="1"/>
</dbReference>
<sequence length="219" mass="24155">MLQITNLTKKYHRGEHEVCAVDNLNLHVKQGEFVHIIGHSGSGKSTLLSLTAGLLTPDSGEIRIAGEAFSSLPAEKRAVFRNQHIGVVPQMPTLLASLNIFDNVALPWYLAKRDGDVSGRVYYLLEELGIRNLAESMPHTLSGGEIRRALIARALMMEPELLLADEPTSDLDPERTAEVMQLFQQINKNGTTLVVVTHELDTLSYGDRVLELAGGKFKE</sequence>
<dbReference type="Gene3D" id="3.40.50.300">
    <property type="entry name" value="P-loop containing nucleotide triphosphate hydrolases"/>
    <property type="match status" value="1"/>
</dbReference>
<evidence type="ECO:0000313" key="5">
    <source>
        <dbReference type="EMBL" id="PNH18893.1"/>
    </source>
</evidence>
<evidence type="ECO:0000313" key="6">
    <source>
        <dbReference type="Proteomes" id="UP000236394"/>
    </source>
</evidence>
<gene>
    <name evidence="5" type="ORF">B7R76_04905</name>
</gene>
<keyword evidence="3 5" id="KW-0067">ATP-binding</keyword>
<keyword evidence="2" id="KW-0547">Nucleotide-binding</keyword>
<dbReference type="InterPro" id="IPR017871">
    <property type="entry name" value="ABC_transporter-like_CS"/>
</dbReference>